<dbReference type="GO" id="GO:0016567">
    <property type="term" value="P:protein ubiquitination"/>
    <property type="evidence" value="ECO:0007669"/>
    <property type="project" value="InterPro"/>
</dbReference>
<keyword evidence="6" id="KW-0963">Cytoplasm</keyword>
<dbReference type="PANTHER" id="PTHR16047">
    <property type="entry name" value="RFWD3 PROTEIN"/>
    <property type="match status" value="1"/>
</dbReference>
<protein>
    <recommendedName>
        <fullName evidence="5">RING-type E3 ubiquitin transferase</fullName>
        <ecNumber evidence="5">2.3.2.27</ecNumber>
    </recommendedName>
</protein>
<dbReference type="SMART" id="SM00320">
    <property type="entry name" value="WD40"/>
    <property type="match status" value="2"/>
</dbReference>
<keyword evidence="14" id="KW-0234">DNA repair</keyword>
<dbReference type="AlphaFoldDB" id="A0A2S2PGK9"/>
<evidence type="ECO:0000256" key="16">
    <source>
        <dbReference type="PROSITE-ProRule" id="PRU00175"/>
    </source>
</evidence>
<organism evidence="19">
    <name type="scientific">Schizaphis graminum</name>
    <name type="common">Green bug aphid</name>
    <dbReference type="NCBI Taxonomy" id="13262"/>
    <lineage>
        <taxon>Eukaryota</taxon>
        <taxon>Metazoa</taxon>
        <taxon>Ecdysozoa</taxon>
        <taxon>Arthropoda</taxon>
        <taxon>Hexapoda</taxon>
        <taxon>Insecta</taxon>
        <taxon>Pterygota</taxon>
        <taxon>Neoptera</taxon>
        <taxon>Paraneoptera</taxon>
        <taxon>Hemiptera</taxon>
        <taxon>Sternorrhyncha</taxon>
        <taxon>Aphidomorpha</taxon>
        <taxon>Aphidoidea</taxon>
        <taxon>Aphididae</taxon>
        <taxon>Aphidini</taxon>
        <taxon>Schizaphis</taxon>
    </lineage>
</organism>
<evidence type="ECO:0000256" key="2">
    <source>
        <dbReference type="ARBA" id="ARBA00004322"/>
    </source>
</evidence>
<evidence type="ECO:0000256" key="14">
    <source>
        <dbReference type="ARBA" id="ARBA00023204"/>
    </source>
</evidence>
<evidence type="ECO:0000313" key="19">
    <source>
        <dbReference type="EMBL" id="MBY28580.1"/>
    </source>
</evidence>
<dbReference type="GO" id="GO:0036297">
    <property type="term" value="P:interstrand cross-link repair"/>
    <property type="evidence" value="ECO:0007669"/>
    <property type="project" value="InterPro"/>
</dbReference>
<keyword evidence="7" id="KW-0853">WD repeat</keyword>
<comment type="pathway">
    <text evidence="4">Protein modification; protein ubiquitination.</text>
</comment>
<evidence type="ECO:0000256" key="7">
    <source>
        <dbReference type="ARBA" id="ARBA00022574"/>
    </source>
</evidence>
<dbReference type="EMBL" id="GGMR01015961">
    <property type="protein sequence ID" value="MBY28580.1"/>
    <property type="molecule type" value="Transcribed_RNA"/>
</dbReference>
<dbReference type="GO" id="GO:0008270">
    <property type="term" value="F:zinc ion binding"/>
    <property type="evidence" value="ECO:0007669"/>
    <property type="project" value="UniProtKB-KW"/>
</dbReference>
<dbReference type="InterPro" id="IPR015943">
    <property type="entry name" value="WD40/YVTN_repeat-like_dom_sf"/>
</dbReference>
<dbReference type="PROSITE" id="PS50089">
    <property type="entry name" value="ZF_RING_2"/>
    <property type="match status" value="1"/>
</dbReference>
<keyword evidence="8" id="KW-0808">Transferase</keyword>
<gene>
    <name evidence="19" type="primary">RFWD3</name>
    <name evidence="19" type="ORF">g.129832</name>
</gene>
<dbReference type="Gene3D" id="3.30.40.10">
    <property type="entry name" value="Zinc/RING finger domain, C3HC4 (zinc finger)"/>
    <property type="match status" value="1"/>
</dbReference>
<feature type="compositionally biased region" description="Low complexity" evidence="17">
    <location>
        <begin position="151"/>
        <end position="177"/>
    </location>
</feature>
<dbReference type="GO" id="GO:0016605">
    <property type="term" value="C:PML body"/>
    <property type="evidence" value="ECO:0007669"/>
    <property type="project" value="UniProtKB-SubCell"/>
</dbReference>
<dbReference type="CDD" id="cd16450">
    <property type="entry name" value="mRING-C3HGC3_RFWD3"/>
    <property type="match status" value="1"/>
</dbReference>
<evidence type="ECO:0000256" key="15">
    <source>
        <dbReference type="ARBA" id="ARBA00023242"/>
    </source>
</evidence>
<evidence type="ECO:0000256" key="6">
    <source>
        <dbReference type="ARBA" id="ARBA00022490"/>
    </source>
</evidence>
<evidence type="ECO:0000259" key="18">
    <source>
        <dbReference type="PROSITE" id="PS50089"/>
    </source>
</evidence>
<accession>A0A2S2PGK9</accession>
<dbReference type="EC" id="2.3.2.27" evidence="5"/>
<keyword evidence="12" id="KW-0833">Ubl conjugation pathway</keyword>
<evidence type="ECO:0000256" key="8">
    <source>
        <dbReference type="ARBA" id="ARBA00022679"/>
    </source>
</evidence>
<feature type="region of interest" description="Disordered" evidence="17">
    <location>
        <begin position="49"/>
        <end position="195"/>
    </location>
</feature>
<dbReference type="GO" id="GO:0061630">
    <property type="term" value="F:ubiquitin protein ligase activity"/>
    <property type="evidence" value="ECO:0007669"/>
    <property type="project" value="UniProtKB-EC"/>
</dbReference>
<comment type="catalytic activity">
    <reaction evidence="1">
        <text>S-ubiquitinyl-[E2 ubiquitin-conjugating enzyme]-L-cysteine + [acceptor protein]-L-lysine = [E2 ubiquitin-conjugating enzyme]-L-cysteine + N(6)-ubiquitinyl-[acceptor protein]-L-lysine.</text>
        <dbReference type="EC" id="2.3.2.27"/>
    </reaction>
</comment>
<keyword evidence="9" id="KW-0677">Repeat</keyword>
<dbReference type="SUPFAM" id="SSF57850">
    <property type="entry name" value="RING/U-box"/>
    <property type="match status" value="1"/>
</dbReference>
<evidence type="ECO:0000256" key="3">
    <source>
        <dbReference type="ARBA" id="ARBA00004496"/>
    </source>
</evidence>
<dbReference type="Gene3D" id="2.130.10.10">
    <property type="entry name" value="YVTN repeat-like/Quinoprotein amine dehydrogenase"/>
    <property type="match status" value="1"/>
</dbReference>
<comment type="subcellular location">
    <subcellularLocation>
        <location evidence="3">Cytoplasm</location>
    </subcellularLocation>
    <subcellularLocation>
        <location evidence="2">Nucleus</location>
        <location evidence="2">PML body</location>
    </subcellularLocation>
</comment>
<sequence length="684" mass="74881">MGSPSRSRWVTNDEVMEVDNLHPAFYARDNVHVSNDVSENVAAGLRINSRMFGSDPPPQNEVNDPIDPVDPIHLVHPVDPIDAVQYDESSSDSIDSQSSSVILMSSTRTTPRPGRFTESSEDSSEESLIGFPIDPPAGSPAGFPTESPMDSLASSTETSPESSRTGSLEPSPVASPTTSPPTSPTRSAPISSKRTLEDAAATLQTISDNPDEAFACSICLDTLTNTGSHKPACLKCGHIFGENCLQRWIKIGCNRDARRCPTCNTKASLKDIRVLYTRNLVAVDTAEITALELKVEQENRAKNLMHLEAERWKVKATYLDNEVKRLKTIVNAELQNKPSTSGSSTVRQCIKKIAICKNLGCRVMAFNKNNMMMVVSQHSDTTLFKSHVIRKMNGAILEPSKECIFAHKKQIRDMAFHPIEHNLLASVGLDKTINLTDLSVNTVVSSVDVPEPLWSCCWAGDNTNVLVAGGQTGSVFYIDRRYMKLFNTEQIRKPGCVSLNPLPPSSSRSFLNGGVFKTRMDFLSVLEQVPGQELNVYREVELPLKGLWTSSSYDSQSNLLLSSAKPCGPNKSVRHVVSKLADFNTEGRPLLNPVVTFYGGDKSTQLSRSCLVPPNGGYNEDMLACCFDERSSTIKVFNINAGNNVHNFNVTENFLDLCPLPGLIINGRRTMAGLSENAMSVFSV</sequence>
<feature type="compositionally biased region" description="Low complexity" evidence="17">
    <location>
        <begin position="91"/>
        <end position="106"/>
    </location>
</feature>
<evidence type="ECO:0000256" key="5">
    <source>
        <dbReference type="ARBA" id="ARBA00012483"/>
    </source>
</evidence>
<name>A0A2S2PGK9_SCHGA</name>
<dbReference type="GO" id="GO:0005737">
    <property type="term" value="C:cytoplasm"/>
    <property type="evidence" value="ECO:0007669"/>
    <property type="project" value="UniProtKB-SubCell"/>
</dbReference>
<dbReference type="PANTHER" id="PTHR16047:SF7">
    <property type="entry name" value="E3 UBIQUITIN-PROTEIN LIGASE RFWD3"/>
    <property type="match status" value="1"/>
</dbReference>
<evidence type="ECO:0000256" key="12">
    <source>
        <dbReference type="ARBA" id="ARBA00022786"/>
    </source>
</evidence>
<keyword evidence="15" id="KW-0539">Nucleus</keyword>
<dbReference type="SMART" id="SM00184">
    <property type="entry name" value="RING"/>
    <property type="match status" value="1"/>
</dbReference>
<dbReference type="InterPro" id="IPR036322">
    <property type="entry name" value="WD40_repeat_dom_sf"/>
</dbReference>
<evidence type="ECO:0000256" key="17">
    <source>
        <dbReference type="SAM" id="MobiDB-lite"/>
    </source>
</evidence>
<evidence type="ECO:0000256" key="1">
    <source>
        <dbReference type="ARBA" id="ARBA00000900"/>
    </source>
</evidence>
<feature type="domain" description="RING-type" evidence="18">
    <location>
        <begin position="216"/>
        <end position="264"/>
    </location>
</feature>
<keyword evidence="10" id="KW-0227">DNA damage</keyword>
<evidence type="ECO:0000256" key="13">
    <source>
        <dbReference type="ARBA" id="ARBA00022833"/>
    </source>
</evidence>
<evidence type="ECO:0000256" key="11">
    <source>
        <dbReference type="ARBA" id="ARBA00022771"/>
    </source>
</evidence>
<dbReference type="InterPro" id="IPR001841">
    <property type="entry name" value="Znf_RING"/>
</dbReference>
<dbReference type="SUPFAM" id="SSF50978">
    <property type="entry name" value="WD40 repeat-like"/>
    <property type="match status" value="1"/>
</dbReference>
<dbReference type="InterPro" id="IPR037381">
    <property type="entry name" value="RFWD3"/>
</dbReference>
<keyword evidence="13" id="KW-0862">Zinc</keyword>
<dbReference type="InterPro" id="IPR001680">
    <property type="entry name" value="WD40_rpt"/>
</dbReference>
<evidence type="ECO:0000256" key="9">
    <source>
        <dbReference type="ARBA" id="ARBA00022737"/>
    </source>
</evidence>
<keyword evidence="11 16" id="KW-0479">Metal-binding</keyword>
<dbReference type="InterPro" id="IPR056527">
    <property type="entry name" value="WD40_RFWD3"/>
</dbReference>
<dbReference type="Pfam" id="PF13639">
    <property type="entry name" value="zf-RING_2"/>
    <property type="match status" value="1"/>
</dbReference>
<evidence type="ECO:0000256" key="10">
    <source>
        <dbReference type="ARBA" id="ARBA00022763"/>
    </source>
</evidence>
<keyword evidence="11 16" id="KW-0863">Zinc-finger</keyword>
<reference evidence="19" key="1">
    <citation type="submission" date="2018-04" db="EMBL/GenBank/DDBJ databases">
        <title>Transcriptome of Schizaphis graminum biotype I.</title>
        <authorList>
            <person name="Scully E.D."/>
            <person name="Geib S.M."/>
            <person name="Palmer N.A."/>
            <person name="Koch K."/>
            <person name="Bradshaw J."/>
            <person name="Heng-Moss T."/>
            <person name="Sarath G."/>
        </authorList>
    </citation>
    <scope>NUCLEOTIDE SEQUENCE</scope>
</reference>
<dbReference type="InterPro" id="IPR013083">
    <property type="entry name" value="Znf_RING/FYVE/PHD"/>
</dbReference>
<proteinExistence type="predicted"/>
<dbReference type="Pfam" id="PF23419">
    <property type="entry name" value="WD40_RFWD3"/>
    <property type="match status" value="1"/>
</dbReference>
<evidence type="ECO:0000256" key="4">
    <source>
        <dbReference type="ARBA" id="ARBA00004906"/>
    </source>
</evidence>